<evidence type="ECO:0000313" key="2">
    <source>
        <dbReference type="Proteomes" id="UP000281553"/>
    </source>
</evidence>
<reference evidence="1 2" key="1">
    <citation type="submission" date="2018-11" db="EMBL/GenBank/DDBJ databases">
        <authorList>
            <consortium name="Pathogen Informatics"/>
        </authorList>
    </citation>
    <scope>NUCLEOTIDE SEQUENCE [LARGE SCALE GENOMIC DNA]</scope>
</reference>
<accession>A0A3P7NVZ5</accession>
<sequence>MGTSGHGGLKPGVDESNPWWSILKKVLANHGAGVKVEIFPVATDARFLRRYHRLAAGKITAMDAPTGHPFRPSTFHPCGTRPSFYTAMTNS</sequence>
<protein>
    <submittedName>
        <fullName evidence="1">Uncharacterized protein</fullName>
    </submittedName>
</protein>
<dbReference type="Proteomes" id="UP000281553">
    <property type="component" value="Unassembled WGS sequence"/>
</dbReference>
<keyword evidence="2" id="KW-1185">Reference proteome</keyword>
<dbReference type="AlphaFoldDB" id="A0A3P7NVZ5"/>
<proteinExistence type="predicted"/>
<dbReference type="OrthoDB" id="3064516at2759"/>
<organism evidence="1 2">
    <name type="scientific">Dibothriocephalus latus</name>
    <name type="common">Fish tapeworm</name>
    <name type="synonym">Diphyllobothrium latum</name>
    <dbReference type="NCBI Taxonomy" id="60516"/>
    <lineage>
        <taxon>Eukaryota</taxon>
        <taxon>Metazoa</taxon>
        <taxon>Spiralia</taxon>
        <taxon>Lophotrochozoa</taxon>
        <taxon>Platyhelminthes</taxon>
        <taxon>Cestoda</taxon>
        <taxon>Eucestoda</taxon>
        <taxon>Diphyllobothriidea</taxon>
        <taxon>Diphyllobothriidae</taxon>
        <taxon>Dibothriocephalus</taxon>
    </lineage>
</organism>
<evidence type="ECO:0000313" key="1">
    <source>
        <dbReference type="EMBL" id="VDN12462.1"/>
    </source>
</evidence>
<name>A0A3P7NVZ5_DIBLA</name>
<dbReference type="Gene3D" id="1.10.150.900">
    <property type="match status" value="1"/>
</dbReference>
<dbReference type="EMBL" id="UYRU01053957">
    <property type="protein sequence ID" value="VDN12462.1"/>
    <property type="molecule type" value="Genomic_DNA"/>
</dbReference>
<gene>
    <name evidence="1" type="ORF">DILT_LOCUS8293</name>
</gene>